<name>A0A068SXP9_NEOGA</name>
<dbReference type="InterPro" id="IPR012433">
    <property type="entry name" value="Imm11"/>
</dbReference>
<reference evidence="3" key="1">
    <citation type="journal article" date="2014" name="BMC Genomics">
        <title>Genome sequencing of two Neorhizobium galegae strains reveals a noeT gene responsible for the unusual acetylation of the nodulation factors.</title>
        <authorList>
            <person name="Osterman J."/>
            <person name="Marsh J."/>
            <person name="Laine P.K."/>
            <person name="Zeng Z."/>
            <person name="Alatalo E."/>
            <person name="Sullivan J.T."/>
            <person name="Young J.P."/>
            <person name="Thomas-Oates J."/>
            <person name="Paulin L."/>
            <person name="Lindstrom K."/>
        </authorList>
    </citation>
    <scope>NUCLEOTIDE SEQUENCE [LARGE SCALE GENOMIC DNA]</scope>
    <source>
        <strain evidence="3">HAMBI 540</strain>
    </source>
</reference>
<dbReference type="eggNOG" id="ENOG50339TE">
    <property type="taxonomic scope" value="Bacteria"/>
</dbReference>
<dbReference type="KEGG" id="ngg:RG540_PA02900"/>
<dbReference type="GeneID" id="24261110"/>
<accession>A0A068SXP9</accession>
<keyword evidence="3" id="KW-1185">Reference proteome</keyword>
<dbReference type="Pfam" id="PF07791">
    <property type="entry name" value="Imm11"/>
    <property type="match status" value="1"/>
</dbReference>
<gene>
    <name evidence="2" type="ORF">RG540_PA02900</name>
</gene>
<dbReference type="EMBL" id="HG938354">
    <property type="protein sequence ID" value="CDN50968.1"/>
    <property type="molecule type" value="Genomic_DNA"/>
</dbReference>
<evidence type="ECO:0000313" key="2">
    <source>
        <dbReference type="EMBL" id="CDN50968.1"/>
    </source>
</evidence>
<proteinExistence type="predicted"/>
<geneLocation type="plasmid" evidence="3">
    <name>II</name>
</geneLocation>
<protein>
    <recommendedName>
        <fullName evidence="1">Immunity MXAN-0049 protein domain-containing protein</fullName>
    </recommendedName>
</protein>
<dbReference type="RefSeq" id="WP_041364170.1">
    <property type="nucleotide sequence ID" value="NZ_HG938354.1"/>
</dbReference>
<dbReference type="AlphaFoldDB" id="A0A068SXP9"/>
<evidence type="ECO:0000313" key="3">
    <source>
        <dbReference type="Proteomes" id="UP000028181"/>
    </source>
</evidence>
<organism evidence="2 3">
    <name type="scientific">Neorhizobium galegae bv. orientalis str. HAMBI 540</name>
    <dbReference type="NCBI Taxonomy" id="1028800"/>
    <lineage>
        <taxon>Bacteria</taxon>
        <taxon>Pseudomonadati</taxon>
        <taxon>Pseudomonadota</taxon>
        <taxon>Alphaproteobacteria</taxon>
        <taxon>Hyphomicrobiales</taxon>
        <taxon>Rhizobiaceae</taxon>
        <taxon>Rhizobium/Agrobacterium group</taxon>
        <taxon>Neorhizobium</taxon>
    </lineage>
</organism>
<evidence type="ECO:0000259" key="1">
    <source>
        <dbReference type="Pfam" id="PF07791"/>
    </source>
</evidence>
<keyword evidence="2" id="KW-0614">Plasmid</keyword>
<dbReference type="HOGENOM" id="CLU_1265702_0_0_5"/>
<dbReference type="PATRIC" id="fig|1028800.3.peg.4903"/>
<sequence length="176" mass="20059">MPLTVYKFEVIEGQEWIFPADDDDYETFSAMDGRVIQDWIAPVMKLDAADRTYSDFPWLGEHAPILKRPAVDALAPVLVEHGQLLPIKGEEVWLFNTTTVLDALDHEQSRIVYFDNGDILDIERHIFRREKIGAAQLFKLPMRASAIYVTDSFVEQVSSAGLRGVSFIRVWTSAEK</sequence>
<dbReference type="OrthoDB" id="8072781at2"/>
<feature type="domain" description="Immunity MXAN-0049 protein" evidence="1">
    <location>
        <begin position="88"/>
        <end position="170"/>
    </location>
</feature>
<dbReference type="Proteomes" id="UP000028181">
    <property type="component" value="Plasmid pHAMBI540a"/>
</dbReference>